<accession>E6U757</accession>
<feature type="active site" description="Proton donor" evidence="4">
    <location>
        <position position="113"/>
    </location>
</feature>
<dbReference type="PRINTS" id="PR00719">
    <property type="entry name" value="LMWPTPASE"/>
</dbReference>
<feature type="domain" description="Phosphotyrosine protein phosphatase I" evidence="5">
    <location>
        <begin position="2"/>
        <end position="139"/>
    </location>
</feature>
<comment type="similarity">
    <text evidence="1">Belongs to the low molecular weight phosphotyrosine protein phosphatase family.</text>
</comment>
<proteinExistence type="inferred from homology"/>
<dbReference type="SUPFAM" id="SSF52788">
    <property type="entry name" value="Phosphotyrosine protein phosphatases I"/>
    <property type="match status" value="1"/>
</dbReference>
<name>E6U757_ETHHY</name>
<dbReference type="SMART" id="SM00226">
    <property type="entry name" value="LMWPc"/>
    <property type="match status" value="1"/>
</dbReference>
<feature type="active site" description="Nucleophile" evidence="4">
    <location>
        <position position="8"/>
    </location>
</feature>
<keyword evidence="2" id="KW-0378">Hydrolase</keyword>
<feature type="active site" evidence="4">
    <location>
        <position position="14"/>
    </location>
</feature>
<dbReference type="EMBL" id="CP002400">
    <property type="protein sequence ID" value="ADU28127.1"/>
    <property type="molecule type" value="Genomic_DNA"/>
</dbReference>
<protein>
    <submittedName>
        <fullName evidence="6">Protein tyrosine phosphatase</fullName>
    </submittedName>
</protein>
<keyword evidence="3" id="KW-0904">Protein phosphatase</keyword>
<dbReference type="CDD" id="cd16344">
    <property type="entry name" value="LMWPAP"/>
    <property type="match status" value="1"/>
</dbReference>
<evidence type="ECO:0000259" key="5">
    <source>
        <dbReference type="SMART" id="SM00226"/>
    </source>
</evidence>
<dbReference type="AlphaFoldDB" id="E6U757"/>
<gene>
    <name evidence="6" type="ordered locus">Ethha_2634</name>
</gene>
<dbReference type="GO" id="GO:0004725">
    <property type="term" value="F:protein tyrosine phosphatase activity"/>
    <property type="evidence" value="ECO:0007669"/>
    <property type="project" value="InterPro"/>
</dbReference>
<evidence type="ECO:0000256" key="3">
    <source>
        <dbReference type="ARBA" id="ARBA00022912"/>
    </source>
</evidence>
<evidence type="ECO:0000256" key="1">
    <source>
        <dbReference type="ARBA" id="ARBA00011063"/>
    </source>
</evidence>
<dbReference type="Gene3D" id="3.40.50.2300">
    <property type="match status" value="1"/>
</dbReference>
<dbReference type="Proteomes" id="UP000001551">
    <property type="component" value="Chromosome"/>
</dbReference>
<dbReference type="Pfam" id="PF01451">
    <property type="entry name" value="LMWPc"/>
    <property type="match status" value="1"/>
</dbReference>
<evidence type="ECO:0000313" key="6">
    <source>
        <dbReference type="EMBL" id="ADU28127.1"/>
    </source>
</evidence>
<dbReference type="InterPro" id="IPR017867">
    <property type="entry name" value="Tyr_phospatase_low_mol_wt"/>
</dbReference>
<reference evidence="6 7" key="1">
    <citation type="submission" date="2010-12" db="EMBL/GenBank/DDBJ databases">
        <title>Complete sequence of Ethanoligenens harbinense YUAN-3.</title>
        <authorList>
            <person name="Lucas S."/>
            <person name="Copeland A."/>
            <person name="Lapidus A."/>
            <person name="Cheng J.-F."/>
            <person name="Bruce D."/>
            <person name="Goodwin L."/>
            <person name="Pitluck S."/>
            <person name="Chertkov O."/>
            <person name="Misra M."/>
            <person name="Detter J.C."/>
            <person name="Han C."/>
            <person name="Tapia R."/>
            <person name="Land M."/>
            <person name="Hauser L."/>
            <person name="Jeffries C."/>
            <person name="Kyrpides N."/>
            <person name="Ivanova N."/>
            <person name="Mikhailova N."/>
            <person name="Wang A."/>
            <person name="Mouttaki H."/>
            <person name="He Z."/>
            <person name="Zhou J."/>
            <person name="Hemme C.L."/>
            <person name="Woyke T."/>
        </authorList>
    </citation>
    <scope>NUCLEOTIDE SEQUENCE [LARGE SCALE GENOMIC DNA]</scope>
    <source>
        <strain evidence="7">DSM 18485 / JCM 12961 / CGMCC 1.5033 / YUAN-3</strain>
    </source>
</reference>
<evidence type="ECO:0000256" key="2">
    <source>
        <dbReference type="ARBA" id="ARBA00022801"/>
    </source>
</evidence>
<dbReference type="InterPro" id="IPR023485">
    <property type="entry name" value="Ptyr_pPase"/>
</dbReference>
<dbReference type="KEGG" id="eha:Ethha_2634"/>
<dbReference type="PANTHER" id="PTHR11717:SF31">
    <property type="entry name" value="LOW MOLECULAR WEIGHT PROTEIN-TYROSINE-PHOSPHATASE ETP-RELATED"/>
    <property type="match status" value="1"/>
</dbReference>
<dbReference type="InterPro" id="IPR036196">
    <property type="entry name" value="Ptyr_pPase_sf"/>
</dbReference>
<evidence type="ECO:0000313" key="7">
    <source>
        <dbReference type="Proteomes" id="UP000001551"/>
    </source>
</evidence>
<dbReference type="STRING" id="663278.Ethha_2634"/>
<evidence type="ECO:0000256" key="4">
    <source>
        <dbReference type="PIRSR" id="PIRSR617867-1"/>
    </source>
</evidence>
<dbReference type="eggNOG" id="COG0394">
    <property type="taxonomic scope" value="Bacteria"/>
</dbReference>
<dbReference type="PANTHER" id="PTHR11717">
    <property type="entry name" value="LOW MOLECULAR WEIGHT PROTEIN TYROSINE PHOSPHATASE"/>
    <property type="match status" value="1"/>
</dbReference>
<keyword evidence="7" id="KW-1185">Reference proteome</keyword>
<sequence>MKKVLFVCTGNLCRSPMAEAIFNHMLKERGLPPAATSAGIAALEGEKASAHAITALKEIGIDLRHHRARELTPAILNDSDDVYVMTRSHYNSIENVLPEYLHKAHILGGGIDDPYGQNLRVYRACRDKIQSALREIIGGYLKP</sequence>
<organism evidence="6 7">
    <name type="scientific">Ethanoligenens harbinense (strain DSM 18485 / JCM 12961 / CGMCC 1.5033 / YUAN-3)</name>
    <dbReference type="NCBI Taxonomy" id="663278"/>
    <lineage>
        <taxon>Bacteria</taxon>
        <taxon>Bacillati</taxon>
        <taxon>Bacillota</taxon>
        <taxon>Clostridia</taxon>
        <taxon>Eubacteriales</taxon>
        <taxon>Oscillospiraceae</taxon>
        <taxon>Ethanoligenens</taxon>
    </lineage>
</organism>
<dbReference type="InterPro" id="IPR050438">
    <property type="entry name" value="LMW_PTPase"/>
</dbReference>
<dbReference type="HOGENOM" id="CLU_071415_1_2_9"/>